<feature type="domain" description="CBS" evidence="12">
    <location>
        <begin position="280"/>
        <end position="341"/>
    </location>
</feature>
<reference evidence="14 15" key="1">
    <citation type="submission" date="2019-09" db="EMBL/GenBank/DDBJ databases">
        <title>Salinarimonas rosea gen. nov., sp. nov., a new member of the a-2 subgroup of the Proteobacteria.</title>
        <authorList>
            <person name="Liu J."/>
        </authorList>
    </citation>
    <scope>NUCLEOTIDE SEQUENCE [LARGE SCALE GENOMIC DNA]</scope>
    <source>
        <strain evidence="14 15">BN140002</strain>
    </source>
</reference>
<keyword evidence="7 9" id="KW-0129">CBS domain</keyword>
<feature type="transmembrane region" description="Helical" evidence="11">
    <location>
        <begin position="97"/>
        <end position="115"/>
    </location>
</feature>
<dbReference type="CDD" id="cd04590">
    <property type="entry name" value="CBS_pair_CorC_HlyC_assoc"/>
    <property type="match status" value="1"/>
</dbReference>
<dbReference type="AlphaFoldDB" id="A0A5B2VCV9"/>
<dbReference type="InterPro" id="IPR002550">
    <property type="entry name" value="CNNM"/>
</dbReference>
<sequence>MIEEPDINLWLAGFIVILCLALSAFFSAGETAFTGASKARMLSLENAGDPRARIVNRLLELRERFIGAMLIGNNIVNIGVSAFTTSVLVGIFGTGGVIYATIVMSLLVIVFSEVLPKTLAITSPDRVSLLFARPVSVVVAVLGPLAYLIERLVKLMLRPFGVRLGENDPILSASDELRGQVDLMHKEGGVAKVERDMLGGLLDLRELTVEDVMVHRTKMRTINADLSPEEIVREVLASPYTRLPLWRDKHENIVGVLHAKDLLRALDAVGGDPNKLKVEAIALETWFVPDTTSLGDQLKAFLTRKTHFALVVDEYGEVQGLVTLEDILEEIVGDIRDEHDVAVQGVRPQADGSVNVDGSVPIRDLNRAMDWRLPDEEATTIAGLVIHEARMIPDAGQAFTFHGFRFQVLRKARNRITALKITPLTAQKPRRAGD</sequence>
<protein>
    <submittedName>
        <fullName evidence="14">HlyC/CorC family transporter</fullName>
    </submittedName>
</protein>
<keyword evidence="6 10" id="KW-1133">Transmembrane helix</keyword>
<dbReference type="GO" id="GO:0050660">
    <property type="term" value="F:flavin adenine dinucleotide binding"/>
    <property type="evidence" value="ECO:0007669"/>
    <property type="project" value="InterPro"/>
</dbReference>
<evidence type="ECO:0000256" key="9">
    <source>
        <dbReference type="PROSITE-ProRule" id="PRU00703"/>
    </source>
</evidence>
<reference evidence="14 15" key="2">
    <citation type="submission" date="2019-09" db="EMBL/GenBank/DDBJ databases">
        <authorList>
            <person name="Jin C."/>
        </authorList>
    </citation>
    <scope>NUCLEOTIDE SEQUENCE [LARGE SCALE GENOMIC DNA]</scope>
    <source>
        <strain evidence="14 15">BN140002</strain>
    </source>
</reference>
<dbReference type="InterPro" id="IPR046342">
    <property type="entry name" value="CBS_dom_sf"/>
</dbReference>
<name>A0A5B2VCV9_9HYPH</name>
<dbReference type="PROSITE" id="PS51846">
    <property type="entry name" value="CNNM"/>
    <property type="match status" value="1"/>
</dbReference>
<proteinExistence type="inferred from homology"/>
<feature type="transmembrane region" description="Helical" evidence="11">
    <location>
        <begin position="12"/>
        <end position="33"/>
    </location>
</feature>
<comment type="caution">
    <text evidence="14">The sequence shown here is derived from an EMBL/GenBank/DDBJ whole genome shotgun (WGS) entry which is preliminary data.</text>
</comment>
<feature type="domain" description="CBS" evidence="12">
    <location>
        <begin position="213"/>
        <end position="276"/>
    </location>
</feature>
<feature type="transmembrane region" description="Helical" evidence="11">
    <location>
        <begin position="127"/>
        <end position="149"/>
    </location>
</feature>
<comment type="similarity">
    <text evidence="2">Belongs to the UPF0053 family. Hemolysin C subfamily.</text>
</comment>
<evidence type="ECO:0000256" key="1">
    <source>
        <dbReference type="ARBA" id="ARBA00004651"/>
    </source>
</evidence>
<dbReference type="SMART" id="SM01091">
    <property type="entry name" value="CorC_HlyC"/>
    <property type="match status" value="1"/>
</dbReference>
<comment type="subcellular location">
    <subcellularLocation>
        <location evidence="1">Cell membrane</location>
        <topology evidence="1">Multi-pass membrane protein</topology>
    </subcellularLocation>
</comment>
<dbReference type="InterPro" id="IPR036318">
    <property type="entry name" value="FAD-bd_PCMH-like_sf"/>
</dbReference>
<evidence type="ECO:0000256" key="3">
    <source>
        <dbReference type="ARBA" id="ARBA00022475"/>
    </source>
</evidence>
<evidence type="ECO:0000256" key="2">
    <source>
        <dbReference type="ARBA" id="ARBA00006446"/>
    </source>
</evidence>
<dbReference type="InterPro" id="IPR005170">
    <property type="entry name" value="Transptr-assoc_dom"/>
</dbReference>
<evidence type="ECO:0000256" key="8">
    <source>
        <dbReference type="ARBA" id="ARBA00023136"/>
    </source>
</evidence>
<dbReference type="PROSITE" id="PS51371">
    <property type="entry name" value="CBS"/>
    <property type="match status" value="2"/>
</dbReference>
<evidence type="ECO:0000313" key="14">
    <source>
        <dbReference type="EMBL" id="KAA2236824.1"/>
    </source>
</evidence>
<evidence type="ECO:0000256" key="10">
    <source>
        <dbReference type="PROSITE-ProRule" id="PRU01193"/>
    </source>
</evidence>
<dbReference type="Pfam" id="PF00571">
    <property type="entry name" value="CBS"/>
    <property type="match status" value="2"/>
</dbReference>
<dbReference type="PANTHER" id="PTHR22777:SF32">
    <property type="entry name" value="UPF0053 INNER MEMBRANE PROTEIN YFJD"/>
    <property type="match status" value="1"/>
</dbReference>
<dbReference type="InterPro" id="IPR044751">
    <property type="entry name" value="Ion_transp-like_CBS"/>
</dbReference>
<dbReference type="RefSeq" id="WP_149818009.1">
    <property type="nucleotide sequence ID" value="NZ_VUOA01000022.1"/>
</dbReference>
<dbReference type="GO" id="GO:0005886">
    <property type="term" value="C:plasma membrane"/>
    <property type="evidence" value="ECO:0007669"/>
    <property type="project" value="UniProtKB-SubCell"/>
</dbReference>
<dbReference type="EMBL" id="VUOA01000022">
    <property type="protein sequence ID" value="KAA2236824.1"/>
    <property type="molecule type" value="Genomic_DNA"/>
</dbReference>
<evidence type="ECO:0000256" key="5">
    <source>
        <dbReference type="ARBA" id="ARBA00022737"/>
    </source>
</evidence>
<keyword evidence="5" id="KW-0677">Repeat</keyword>
<evidence type="ECO:0000256" key="6">
    <source>
        <dbReference type="ARBA" id="ARBA00022989"/>
    </source>
</evidence>
<feature type="domain" description="CNNM transmembrane" evidence="13">
    <location>
        <begin position="5"/>
        <end position="194"/>
    </location>
</feature>
<keyword evidence="4 10" id="KW-0812">Transmembrane</keyword>
<dbReference type="InterPro" id="IPR000644">
    <property type="entry name" value="CBS_dom"/>
</dbReference>
<dbReference type="InterPro" id="IPR016169">
    <property type="entry name" value="FAD-bd_PCMH_sub2"/>
</dbReference>
<dbReference type="SUPFAM" id="SSF56176">
    <property type="entry name" value="FAD-binding/transporter-associated domain-like"/>
    <property type="match status" value="1"/>
</dbReference>
<dbReference type="Pfam" id="PF01595">
    <property type="entry name" value="CNNM"/>
    <property type="match status" value="1"/>
</dbReference>
<keyword evidence="8 10" id="KW-0472">Membrane</keyword>
<evidence type="ECO:0000259" key="13">
    <source>
        <dbReference type="PROSITE" id="PS51846"/>
    </source>
</evidence>
<dbReference type="Gene3D" id="3.10.580.10">
    <property type="entry name" value="CBS-domain"/>
    <property type="match status" value="1"/>
</dbReference>
<organism evidence="14 15">
    <name type="scientific">Salinarimonas soli</name>
    <dbReference type="NCBI Taxonomy" id="1638099"/>
    <lineage>
        <taxon>Bacteria</taxon>
        <taxon>Pseudomonadati</taxon>
        <taxon>Pseudomonadota</taxon>
        <taxon>Alphaproteobacteria</taxon>
        <taxon>Hyphomicrobiales</taxon>
        <taxon>Salinarimonadaceae</taxon>
        <taxon>Salinarimonas</taxon>
    </lineage>
</organism>
<evidence type="ECO:0000259" key="12">
    <source>
        <dbReference type="PROSITE" id="PS51371"/>
    </source>
</evidence>
<accession>A0A5B2VCV9</accession>
<evidence type="ECO:0000256" key="4">
    <source>
        <dbReference type="ARBA" id="ARBA00022692"/>
    </source>
</evidence>
<evidence type="ECO:0000313" key="15">
    <source>
        <dbReference type="Proteomes" id="UP000323142"/>
    </source>
</evidence>
<dbReference type="OrthoDB" id="9797674at2"/>
<evidence type="ECO:0000256" key="11">
    <source>
        <dbReference type="SAM" id="Phobius"/>
    </source>
</evidence>
<dbReference type="PANTHER" id="PTHR22777">
    <property type="entry name" value="HEMOLYSIN-RELATED"/>
    <property type="match status" value="1"/>
</dbReference>
<keyword evidence="3" id="KW-1003">Cell membrane</keyword>
<dbReference type="Gene3D" id="3.30.465.10">
    <property type="match status" value="1"/>
</dbReference>
<dbReference type="SMART" id="SM00116">
    <property type="entry name" value="CBS"/>
    <property type="match status" value="2"/>
</dbReference>
<keyword evidence="15" id="KW-1185">Reference proteome</keyword>
<dbReference type="Proteomes" id="UP000323142">
    <property type="component" value="Unassembled WGS sequence"/>
</dbReference>
<gene>
    <name evidence="14" type="ORF">F0L46_12590</name>
</gene>
<evidence type="ECO:0000256" key="7">
    <source>
        <dbReference type="ARBA" id="ARBA00023122"/>
    </source>
</evidence>
<dbReference type="SUPFAM" id="SSF54631">
    <property type="entry name" value="CBS-domain pair"/>
    <property type="match status" value="1"/>
</dbReference>
<dbReference type="FunFam" id="3.10.580.10:FF:000002">
    <property type="entry name" value="Magnesium/cobalt efflux protein CorC"/>
    <property type="match status" value="1"/>
</dbReference>
<dbReference type="Pfam" id="PF03471">
    <property type="entry name" value="CorC_HlyC"/>
    <property type="match status" value="1"/>
</dbReference>